<dbReference type="InterPro" id="IPR029063">
    <property type="entry name" value="SAM-dependent_MTases_sf"/>
</dbReference>
<reference evidence="2" key="2">
    <citation type="submission" date="2022-05" db="EMBL/GenBank/DDBJ databases">
        <authorList>
            <person name="Kim J.-S."/>
            <person name="Lee K."/>
            <person name="Suh M."/>
            <person name="Eom M."/>
            <person name="Kim J.-S."/>
            <person name="Kim D.-S."/>
            <person name="Ko S.-H."/>
            <person name="Shin Y."/>
            <person name="Lee J.-S."/>
        </authorList>
    </citation>
    <scope>NUCLEOTIDE SEQUENCE</scope>
    <source>
        <strain evidence="2">N237</strain>
    </source>
</reference>
<dbReference type="SUPFAM" id="SSF53335">
    <property type="entry name" value="S-adenosyl-L-methionine-dependent methyltransferases"/>
    <property type="match status" value="1"/>
</dbReference>
<dbReference type="Proteomes" id="UP001056336">
    <property type="component" value="Chromosome"/>
</dbReference>
<dbReference type="CDD" id="cd02440">
    <property type="entry name" value="AdoMet_MTases"/>
    <property type="match status" value="1"/>
</dbReference>
<dbReference type="PANTHER" id="PTHR43591:SF24">
    <property type="entry name" value="2-METHOXY-6-POLYPRENYL-1,4-BENZOQUINOL METHYLASE, MITOCHONDRIAL"/>
    <property type="match status" value="1"/>
</dbReference>
<accession>A0ABY4QXL5</accession>
<reference evidence="2" key="1">
    <citation type="journal article" date="2018" name="Int. J. Syst. Evol. Microbiol.">
        <title>Jatrophihabitans telluris sp. nov., isolated from sediment soil of lava forest wetlands and the emended description of the genus Jatrophihabitans.</title>
        <authorList>
            <person name="Lee K.C."/>
            <person name="Suh M.K."/>
            <person name="Eom M.K."/>
            <person name="Kim K.K."/>
            <person name="Kim J.S."/>
            <person name="Kim D.S."/>
            <person name="Ko S.H."/>
            <person name="Shin Y.K."/>
            <person name="Lee J.S."/>
        </authorList>
    </citation>
    <scope>NUCLEOTIDE SEQUENCE</scope>
    <source>
        <strain evidence="2">N237</strain>
    </source>
</reference>
<evidence type="ECO:0000313" key="2">
    <source>
        <dbReference type="EMBL" id="UQX88250.1"/>
    </source>
</evidence>
<protein>
    <submittedName>
        <fullName evidence="2">Class I SAM-dependent methyltransferase</fullName>
    </submittedName>
</protein>
<proteinExistence type="predicted"/>
<dbReference type="Gene3D" id="3.40.50.150">
    <property type="entry name" value="Vaccinia Virus protein VP39"/>
    <property type="match status" value="1"/>
</dbReference>
<feature type="domain" description="Methyltransferase type 11" evidence="1">
    <location>
        <begin position="67"/>
        <end position="161"/>
    </location>
</feature>
<gene>
    <name evidence="2" type="ORF">M6D93_18475</name>
</gene>
<evidence type="ECO:0000313" key="3">
    <source>
        <dbReference type="Proteomes" id="UP001056336"/>
    </source>
</evidence>
<keyword evidence="2" id="KW-0808">Transferase</keyword>
<keyword evidence="3" id="KW-1185">Reference proteome</keyword>
<dbReference type="GO" id="GO:0008168">
    <property type="term" value="F:methyltransferase activity"/>
    <property type="evidence" value="ECO:0007669"/>
    <property type="project" value="UniProtKB-KW"/>
</dbReference>
<dbReference type="PANTHER" id="PTHR43591">
    <property type="entry name" value="METHYLTRANSFERASE"/>
    <property type="match status" value="1"/>
</dbReference>
<name>A0ABY4QXL5_9ACTN</name>
<sequence>MQLRSVGGRAEQAGNIMEQSIVLDPIKAKHRALWALGDYDRVAVEVIAELGQVLVTEAGIGSGQKVLDVAAGSGNASVPAALAGAQVTATDLTPELVEIGRHRCQEQGLSITWQEADAEHLPFSDGEFDVTMSCVGVMFAPFHQPVADELVRVTAARGRIALIDWTPQGFIGQMFAAMKPFVAPPPPGASPGPLWGEESHVRELLGDSVTNVRAERRTLTVDRFGSAREFLDFFSRYYGPTIAAFRNLADDQQATTRLEEALLALADAHGASTGVMHWEYLLVVADRVG</sequence>
<dbReference type="Pfam" id="PF08241">
    <property type="entry name" value="Methyltransf_11"/>
    <property type="match status" value="1"/>
</dbReference>
<dbReference type="GO" id="GO:0032259">
    <property type="term" value="P:methylation"/>
    <property type="evidence" value="ECO:0007669"/>
    <property type="project" value="UniProtKB-KW"/>
</dbReference>
<keyword evidence="2" id="KW-0489">Methyltransferase</keyword>
<evidence type="ECO:0000259" key="1">
    <source>
        <dbReference type="Pfam" id="PF08241"/>
    </source>
</evidence>
<organism evidence="2 3">
    <name type="scientific">Jatrophihabitans telluris</name>
    <dbReference type="NCBI Taxonomy" id="2038343"/>
    <lineage>
        <taxon>Bacteria</taxon>
        <taxon>Bacillati</taxon>
        <taxon>Actinomycetota</taxon>
        <taxon>Actinomycetes</taxon>
        <taxon>Jatrophihabitantales</taxon>
        <taxon>Jatrophihabitantaceae</taxon>
        <taxon>Jatrophihabitans</taxon>
    </lineage>
</organism>
<dbReference type="InterPro" id="IPR013216">
    <property type="entry name" value="Methyltransf_11"/>
</dbReference>
<dbReference type="EMBL" id="CP097332">
    <property type="protein sequence ID" value="UQX88250.1"/>
    <property type="molecule type" value="Genomic_DNA"/>
</dbReference>